<comment type="caution">
    <text evidence="1">The sequence shown here is derived from an EMBL/GenBank/DDBJ whole genome shotgun (WGS) entry which is preliminary data.</text>
</comment>
<evidence type="ECO:0000313" key="2">
    <source>
        <dbReference type="Proteomes" id="UP000029859"/>
    </source>
</evidence>
<gene>
    <name evidence="1" type="ORF">LI82_11595</name>
</gene>
<dbReference type="AlphaFoldDB" id="A0A099T077"/>
<dbReference type="OrthoDB" id="52877at2157"/>
<reference evidence="1 2" key="1">
    <citation type="submission" date="2014-09" db="EMBL/GenBank/DDBJ databases">
        <title>Draft genome sequence of an obligately methylotrophic methanogen, Methanococcoides methylutens, isolated from marine sediment.</title>
        <authorList>
            <person name="Guan Y."/>
            <person name="Ngugi D.K."/>
            <person name="Blom J."/>
            <person name="Ali S."/>
            <person name="Ferry J.G."/>
            <person name="Stingl U."/>
        </authorList>
    </citation>
    <scope>NUCLEOTIDE SEQUENCE [LARGE SCALE GENOMIC DNA]</scope>
    <source>
        <strain evidence="1 2">DSM 2657</strain>
    </source>
</reference>
<dbReference type="EMBL" id="JRHO01000014">
    <property type="protein sequence ID" value="KGK98349.1"/>
    <property type="molecule type" value="Genomic_DNA"/>
</dbReference>
<evidence type="ECO:0000313" key="1">
    <source>
        <dbReference type="EMBL" id="KGK98349.1"/>
    </source>
</evidence>
<name>A0A099T077_METMT</name>
<organism evidence="1 2">
    <name type="scientific">Methanococcoides methylutens</name>
    <dbReference type="NCBI Taxonomy" id="2226"/>
    <lineage>
        <taxon>Archaea</taxon>
        <taxon>Methanobacteriati</taxon>
        <taxon>Methanobacteriota</taxon>
        <taxon>Stenosarchaea group</taxon>
        <taxon>Methanomicrobia</taxon>
        <taxon>Methanosarcinales</taxon>
        <taxon>Methanosarcinaceae</taxon>
        <taxon>Methanococcoides</taxon>
    </lineage>
</organism>
<dbReference type="RefSeq" id="WP_048195759.1">
    <property type="nucleotide sequence ID" value="NZ_CAAGSM010000001.1"/>
</dbReference>
<dbReference type="Proteomes" id="UP000029859">
    <property type="component" value="Unassembled WGS sequence"/>
</dbReference>
<sequence>MTEVTVKSNVCGFTHKVCGNMEGDRIVVDIDTPCEKVRKMSHLEVPMMDLFDIKDNHVMQKAQEAKCSVTCLIPSAVLHVCCLEAGLMSKSLAGNVGEVGIEFE</sequence>
<accession>A0A099T077</accession>
<keyword evidence="2" id="KW-1185">Reference proteome</keyword>
<dbReference type="InterPro" id="IPR054227">
    <property type="entry name" value="DUF6951"/>
</dbReference>
<dbReference type="Pfam" id="PF22263">
    <property type="entry name" value="DUF6951"/>
    <property type="match status" value="1"/>
</dbReference>
<proteinExistence type="predicted"/>
<protein>
    <submittedName>
        <fullName evidence="1">Uncharacterized protein</fullName>
    </submittedName>
</protein>